<reference evidence="3" key="2">
    <citation type="submission" date="2023-06" db="EMBL/GenBank/DDBJ databases">
        <authorList>
            <consortium name="Lawrence Berkeley National Laboratory"/>
            <person name="Haridas S."/>
            <person name="Hensen N."/>
            <person name="Bonometti L."/>
            <person name="Westerberg I."/>
            <person name="Brannstrom I.O."/>
            <person name="Guillou S."/>
            <person name="Cros-Aarteil S."/>
            <person name="Calhoun S."/>
            <person name="Kuo A."/>
            <person name="Mondo S."/>
            <person name="Pangilinan J."/>
            <person name="Riley R."/>
            <person name="Labutti K."/>
            <person name="Andreopoulos B."/>
            <person name="Lipzen A."/>
            <person name="Chen C."/>
            <person name="Yanf M."/>
            <person name="Daum C."/>
            <person name="Ng V."/>
            <person name="Clum A."/>
            <person name="Steindorff A."/>
            <person name="Ohm R."/>
            <person name="Martin F."/>
            <person name="Silar P."/>
            <person name="Natvig D."/>
            <person name="Lalanne C."/>
            <person name="Gautier V."/>
            <person name="Ament-Velasquez S.L."/>
            <person name="Kruys A."/>
            <person name="Hutchinson M.I."/>
            <person name="Powell A.J."/>
            <person name="Barry K."/>
            <person name="Miller A.N."/>
            <person name="Grigoriev I.V."/>
            <person name="Debuchy R."/>
            <person name="Gladieux P."/>
            <person name="Thoren M.H."/>
            <person name="Johannesson H."/>
        </authorList>
    </citation>
    <scope>NUCLEOTIDE SEQUENCE</scope>
    <source>
        <strain evidence="3">SMH4131-1</strain>
    </source>
</reference>
<organism evidence="3 4">
    <name type="scientific">Cercophora scortea</name>
    <dbReference type="NCBI Taxonomy" id="314031"/>
    <lineage>
        <taxon>Eukaryota</taxon>
        <taxon>Fungi</taxon>
        <taxon>Dikarya</taxon>
        <taxon>Ascomycota</taxon>
        <taxon>Pezizomycotina</taxon>
        <taxon>Sordariomycetes</taxon>
        <taxon>Sordariomycetidae</taxon>
        <taxon>Sordariales</taxon>
        <taxon>Lasiosphaeriaceae</taxon>
        <taxon>Cercophora</taxon>
    </lineage>
</organism>
<feature type="region of interest" description="Disordered" evidence="1">
    <location>
        <begin position="443"/>
        <end position="483"/>
    </location>
</feature>
<feature type="compositionally biased region" description="Basic and acidic residues" evidence="1">
    <location>
        <begin position="460"/>
        <end position="483"/>
    </location>
</feature>
<dbReference type="Pfam" id="PF06985">
    <property type="entry name" value="HET"/>
    <property type="match status" value="1"/>
</dbReference>
<dbReference type="Proteomes" id="UP001286456">
    <property type="component" value="Unassembled WGS sequence"/>
</dbReference>
<evidence type="ECO:0000313" key="3">
    <source>
        <dbReference type="EMBL" id="KAK3328252.1"/>
    </source>
</evidence>
<reference evidence="3" key="1">
    <citation type="journal article" date="2023" name="Mol. Phylogenet. Evol.">
        <title>Genome-scale phylogeny and comparative genomics of the fungal order Sordariales.</title>
        <authorList>
            <person name="Hensen N."/>
            <person name="Bonometti L."/>
            <person name="Westerberg I."/>
            <person name="Brannstrom I.O."/>
            <person name="Guillou S."/>
            <person name="Cros-Aarteil S."/>
            <person name="Calhoun S."/>
            <person name="Haridas S."/>
            <person name="Kuo A."/>
            <person name="Mondo S."/>
            <person name="Pangilinan J."/>
            <person name="Riley R."/>
            <person name="LaButti K."/>
            <person name="Andreopoulos B."/>
            <person name="Lipzen A."/>
            <person name="Chen C."/>
            <person name="Yan M."/>
            <person name="Daum C."/>
            <person name="Ng V."/>
            <person name="Clum A."/>
            <person name="Steindorff A."/>
            <person name="Ohm R.A."/>
            <person name="Martin F."/>
            <person name="Silar P."/>
            <person name="Natvig D.O."/>
            <person name="Lalanne C."/>
            <person name="Gautier V."/>
            <person name="Ament-Velasquez S.L."/>
            <person name="Kruys A."/>
            <person name="Hutchinson M.I."/>
            <person name="Powell A.J."/>
            <person name="Barry K."/>
            <person name="Miller A.N."/>
            <person name="Grigoriev I.V."/>
            <person name="Debuchy R."/>
            <person name="Gladieux P."/>
            <person name="Hiltunen Thoren M."/>
            <person name="Johannesson H."/>
        </authorList>
    </citation>
    <scope>NUCLEOTIDE SEQUENCE</scope>
    <source>
        <strain evidence="3">SMH4131-1</strain>
    </source>
</reference>
<name>A0AAE0INJ5_9PEZI</name>
<feature type="domain" description="Heterokaryon incompatibility" evidence="2">
    <location>
        <begin position="258"/>
        <end position="417"/>
    </location>
</feature>
<dbReference type="EMBL" id="JAUEPO010000003">
    <property type="protein sequence ID" value="KAK3328252.1"/>
    <property type="molecule type" value="Genomic_DNA"/>
</dbReference>
<evidence type="ECO:0000256" key="1">
    <source>
        <dbReference type="SAM" id="MobiDB-lite"/>
    </source>
</evidence>
<comment type="caution">
    <text evidence="3">The sequence shown here is derived from an EMBL/GenBank/DDBJ whole genome shotgun (WGS) entry which is preliminary data.</text>
</comment>
<dbReference type="PANTHER" id="PTHR33112:SF12">
    <property type="entry name" value="HETEROKARYON INCOMPATIBILITY DOMAIN-CONTAINING PROTEIN"/>
    <property type="match status" value="1"/>
</dbReference>
<evidence type="ECO:0000259" key="2">
    <source>
        <dbReference type="Pfam" id="PF06985"/>
    </source>
</evidence>
<keyword evidence="4" id="KW-1185">Reference proteome</keyword>
<accession>A0AAE0INJ5</accession>
<dbReference type="PANTHER" id="PTHR33112">
    <property type="entry name" value="DOMAIN PROTEIN, PUTATIVE-RELATED"/>
    <property type="match status" value="1"/>
</dbReference>
<dbReference type="InterPro" id="IPR010730">
    <property type="entry name" value="HET"/>
</dbReference>
<proteinExistence type="predicted"/>
<feature type="compositionally biased region" description="Low complexity" evidence="1">
    <location>
        <begin position="443"/>
        <end position="452"/>
    </location>
</feature>
<dbReference type="AlphaFoldDB" id="A0AAE0INJ5"/>
<sequence>MMDDPFMVDRATAALSNLKLRPRNPLLCQRCQSWNNIETVVQHGSTLANIRSLEQLAYNAHCLLCRALVSAVETRRSASQPELTNTSSSSWPAAQILVRNHGPFFLDNGIHHHHPTAHTSARIDNSEVIQTTVRLLISLEISFVPEVSMRDWVDGAAVTTLAASHICITPQFALRFSGVQGSPGPPQLISIEPWEVPFFDISLLRTWLRGCEEVHHRECIDDELRKATQLMRSSWPRDFRVIDVHEMKLIRPPGLVRFVALSYMWQQQQEDGGNSPGADHVQLEKHNATQLESAGGLVDIALPDIISDAIALCRDLGESYLWVDRLCIIQDDAVSKHDQIHHMDRIYQSAIFTIVGALNSRDGGGLPGYSGRPRKASVWSPPRSVDLDSAGRGIKQNSMEALVYPSLWNKRGWTFQERILARRCLFITEFLVIFECSQGQASEEMTYTTQQQPPEPPPRSPDEHHDASPESEQDEHRMRQQEHRQIPGFRAYVKRNTRSKTASYYLIFYFHRVEDYTSRQFSYDRDILEAFAGVGNVLSHSLSSSMLFGLPEKHLPQALMWTCRGAVRRRENMPQIPSWSWASSLSRADYFWIQAWMQGGSTAREHIIQITSLVYFYFQDPELCALRKLDVQERWMGKEMAIDAFRDLDEIPNVLTKKMKYYKPGVERTTRTWKECPHNPWQTLAHTALDPDACRVAASIPGCLVFNTTVASDLILKRDHRHQPENQSEQDVVICTRKGAVVGWMNRMSTEWIATHVDDDDENAPPRRHEFIVLCGALANWKTRKAFVADPAAKNYDLWRLHVLLVERVFPSSQSSSSSSSGAHVVRRVEVGIVKTQRWKECSPRWETVVLC</sequence>
<protein>
    <submittedName>
        <fullName evidence="3">Heterokaryon incompatibility protein-domain-containing protein</fullName>
    </submittedName>
</protein>
<evidence type="ECO:0000313" key="4">
    <source>
        <dbReference type="Proteomes" id="UP001286456"/>
    </source>
</evidence>
<gene>
    <name evidence="3" type="ORF">B0T19DRAFT_424014</name>
</gene>